<protein>
    <submittedName>
        <fullName evidence="2">Pilus assembly protein PilZ</fullName>
    </submittedName>
</protein>
<evidence type="ECO:0000313" key="3">
    <source>
        <dbReference type="Proteomes" id="UP000051202"/>
    </source>
</evidence>
<dbReference type="GeneID" id="300924338"/>
<reference evidence="2 3" key="1">
    <citation type="submission" date="2015-11" db="EMBL/GenBank/DDBJ databases">
        <title>Permanent draft genome of Psychrobacter piscatorii LQ58.</title>
        <authorList>
            <person name="Zhou M."/>
            <person name="Dong B."/>
            <person name="Liu Q."/>
        </authorList>
    </citation>
    <scope>NUCLEOTIDE SEQUENCE [LARGE SCALE GENOMIC DNA]</scope>
    <source>
        <strain evidence="2 3">LQ58</strain>
    </source>
</reference>
<comment type="caution">
    <text evidence="2">The sequence shown here is derived from an EMBL/GenBank/DDBJ whole genome shotgun (WGS) entry which is preliminary data.</text>
</comment>
<dbReference type="InterPro" id="IPR009875">
    <property type="entry name" value="PilZ_domain"/>
</dbReference>
<keyword evidence="3" id="KW-1185">Reference proteome</keyword>
<dbReference type="Proteomes" id="UP000051202">
    <property type="component" value="Unassembled WGS sequence"/>
</dbReference>
<gene>
    <name evidence="2" type="ORF">AS194_01670</name>
</gene>
<dbReference type="EMBL" id="LNDJ01000074">
    <property type="protein sequence ID" value="KRU22237.1"/>
    <property type="molecule type" value="Genomic_DNA"/>
</dbReference>
<name>A0A0T6DRW6_9GAMM</name>
<organism evidence="2 3">
    <name type="scientific">Psychrobacter piscatorii</name>
    <dbReference type="NCBI Taxonomy" id="554343"/>
    <lineage>
        <taxon>Bacteria</taxon>
        <taxon>Pseudomonadati</taxon>
        <taxon>Pseudomonadota</taxon>
        <taxon>Gammaproteobacteria</taxon>
        <taxon>Moraxellales</taxon>
        <taxon>Moraxellaceae</taxon>
        <taxon>Psychrobacter</taxon>
    </lineage>
</organism>
<sequence length="115" mass="12457">MAMPGRGGILTCHIETIETLYASYLSFVNNGALFVPSDQPQQLGNEVFIAVTLPNSSERLPMNGKVVWINSKTQSGRPAGFAVQIGSDIAGQRIKNEVERLLAGKIDSLQSTYTM</sequence>
<dbReference type="RefSeq" id="WP_058024954.1">
    <property type="nucleotide sequence ID" value="NZ_LNDJ01000074.1"/>
</dbReference>
<dbReference type="AlphaFoldDB" id="A0A0T6DRW6"/>
<accession>A0A0T6DRW6</accession>
<dbReference type="Pfam" id="PF07238">
    <property type="entry name" value="PilZ"/>
    <property type="match status" value="1"/>
</dbReference>
<dbReference type="Gene3D" id="2.40.10.220">
    <property type="entry name" value="predicted glycosyltransferase like domains"/>
    <property type="match status" value="1"/>
</dbReference>
<evidence type="ECO:0000313" key="2">
    <source>
        <dbReference type="EMBL" id="KRU22237.1"/>
    </source>
</evidence>
<dbReference type="STRING" id="554343.AS194_01670"/>
<feature type="domain" description="PilZ" evidence="1">
    <location>
        <begin position="12"/>
        <end position="103"/>
    </location>
</feature>
<proteinExistence type="predicted"/>
<dbReference type="GO" id="GO:0035438">
    <property type="term" value="F:cyclic-di-GMP binding"/>
    <property type="evidence" value="ECO:0007669"/>
    <property type="project" value="InterPro"/>
</dbReference>
<evidence type="ECO:0000259" key="1">
    <source>
        <dbReference type="Pfam" id="PF07238"/>
    </source>
</evidence>